<dbReference type="OrthoDB" id="9770043at2"/>
<gene>
    <name evidence="3" type="ORF">YC6258_04214</name>
</gene>
<evidence type="ECO:0000259" key="2">
    <source>
        <dbReference type="Pfam" id="PF22807"/>
    </source>
</evidence>
<dbReference type="KEGG" id="gsn:YC6258_04214"/>
<dbReference type="HOGENOM" id="CLU_024435_2_0_6"/>
<dbReference type="RefSeq" id="WP_044618303.1">
    <property type="nucleotide sequence ID" value="NZ_CP007142.1"/>
</dbReference>
<evidence type="ECO:0000313" key="3">
    <source>
        <dbReference type="EMBL" id="AJQ96248.1"/>
    </source>
</evidence>
<keyword evidence="1" id="KW-0732">Signal</keyword>
<dbReference type="InterPro" id="IPR054539">
    <property type="entry name" value="Beta-prop_PDH"/>
</dbReference>
<proteinExistence type="predicted"/>
<dbReference type="Proteomes" id="UP000032266">
    <property type="component" value="Chromosome"/>
</dbReference>
<organism evidence="3 4">
    <name type="scientific">Gynuella sunshinyii YC6258</name>
    <dbReference type="NCBI Taxonomy" id="1445510"/>
    <lineage>
        <taxon>Bacteria</taxon>
        <taxon>Pseudomonadati</taxon>
        <taxon>Pseudomonadota</taxon>
        <taxon>Gammaproteobacteria</taxon>
        <taxon>Oceanospirillales</taxon>
        <taxon>Saccharospirillaceae</taxon>
        <taxon>Gynuella</taxon>
    </lineage>
</organism>
<reference evidence="3 4" key="1">
    <citation type="submission" date="2014-01" db="EMBL/GenBank/DDBJ databases">
        <title>Full genme sequencing of cellulolytic bacterium Gynuella sunshinyii YC6258T gen. nov., sp. nov.</title>
        <authorList>
            <person name="Khan H."/>
            <person name="Chung E.J."/>
            <person name="Chung Y.R."/>
        </authorList>
    </citation>
    <scope>NUCLEOTIDE SEQUENCE [LARGE SCALE GENOMIC DNA]</scope>
    <source>
        <strain evidence="3 4">YC6258</strain>
    </source>
</reference>
<dbReference type="Pfam" id="PF22807">
    <property type="entry name" value="TrAA12"/>
    <property type="match status" value="1"/>
</dbReference>
<feature type="signal peptide" evidence="1">
    <location>
        <begin position="1"/>
        <end position="19"/>
    </location>
</feature>
<feature type="domain" description="Pyrroloquinoline quinone-dependent pyranose dehydrogenase beta-propeller" evidence="2">
    <location>
        <begin position="54"/>
        <end position="321"/>
    </location>
</feature>
<dbReference type="EMBL" id="CP007142">
    <property type="protein sequence ID" value="AJQ96248.1"/>
    <property type="molecule type" value="Genomic_DNA"/>
</dbReference>
<dbReference type="InterPro" id="IPR011041">
    <property type="entry name" value="Quinoprot_gluc/sorb_DH_b-prop"/>
</dbReference>
<sequence length="501" mass="56945">MFKSCIVVLLAFICAVAQSKVQNYLTDGICDGYPRAAIDTESGLCLGLVHQGQPLVKPRRIIEWRPGVLLITDMGGWSDHRGTLWRYDVKNKSFEALLQRLNLPHGLERLNDTAVLVGEKDRLIRVTLDDSGHLVRSEELLTRQIIDGHRHPLMNFTLLRDKTLVLNFGAPTDQCQAEVAKGVCAQRQTDAQLRWYAYDEKTEQWDFDHYRTTKGLRNSMALAVNRYDKVFQADNGMDFKQVFSPLETLNQVNPDQDYGWPYCFPVQQVNPLWRAIKPACKAYDSPVALLPPHGAPLDMMFYEQHALPALANTLLVSLHGYQVSGHQLLALKLDKRQQPIIRDGAYYSRDPREQEFGRQQESYPSGYGLEALEVIHRWDQLEGVRPKGSPVGLSASSDGSVWVIEDNNRSLLRLAPGEAFVSQNLWQQDQKITPPENVSQVLASECQACHEQLSRQVSKRWLTSGLMYQKVVKDRRMPPQGFSDPARQQIIESWLDQVGKP</sequence>
<evidence type="ECO:0000256" key="1">
    <source>
        <dbReference type="SAM" id="SignalP"/>
    </source>
</evidence>
<dbReference type="AlphaFoldDB" id="A0A0C5VSH3"/>
<dbReference type="SUPFAM" id="SSF50952">
    <property type="entry name" value="Soluble quinoprotein glucose dehydrogenase"/>
    <property type="match status" value="1"/>
</dbReference>
<dbReference type="InterPro" id="IPR011042">
    <property type="entry name" value="6-blade_b-propeller_TolB-like"/>
</dbReference>
<feature type="chain" id="PRO_5002183841" evidence="1">
    <location>
        <begin position="20"/>
        <end position="501"/>
    </location>
</feature>
<keyword evidence="4" id="KW-1185">Reference proteome</keyword>
<protein>
    <submittedName>
        <fullName evidence="3">Glucose/sorbosone dehydrogenase</fullName>
    </submittedName>
</protein>
<evidence type="ECO:0000313" key="4">
    <source>
        <dbReference type="Proteomes" id="UP000032266"/>
    </source>
</evidence>
<dbReference type="Gene3D" id="2.120.10.30">
    <property type="entry name" value="TolB, C-terminal domain"/>
    <property type="match status" value="1"/>
</dbReference>
<accession>A0A0C5VSH3</accession>
<name>A0A0C5VSH3_9GAMM</name>
<dbReference type="PATRIC" id="fig|1445510.3.peg.4181"/>